<keyword evidence="2" id="KW-1185">Reference proteome</keyword>
<dbReference type="SUPFAM" id="SSF52768">
    <property type="entry name" value="Arginase/deacetylase"/>
    <property type="match status" value="1"/>
</dbReference>
<organism evidence="1 2">
    <name type="scientific">Aerococcus christensenii</name>
    <dbReference type="NCBI Taxonomy" id="87541"/>
    <lineage>
        <taxon>Bacteria</taxon>
        <taxon>Bacillati</taxon>
        <taxon>Bacillota</taxon>
        <taxon>Bacilli</taxon>
        <taxon>Lactobacillales</taxon>
        <taxon>Aerococcaceae</taxon>
        <taxon>Aerococcus</taxon>
    </lineage>
</organism>
<name>A0A2I1K6Q7_9LACT</name>
<evidence type="ECO:0000313" key="2">
    <source>
        <dbReference type="Proteomes" id="UP000234775"/>
    </source>
</evidence>
<evidence type="ECO:0008006" key="3">
    <source>
        <dbReference type="Google" id="ProtNLM"/>
    </source>
</evidence>
<reference evidence="1 2" key="1">
    <citation type="submission" date="2017-12" db="EMBL/GenBank/DDBJ databases">
        <title>Phylogenetic diversity of female urinary microbiome.</title>
        <authorList>
            <person name="Thomas-White K."/>
            <person name="Wolfe A.J."/>
        </authorList>
    </citation>
    <scope>NUCLEOTIDE SEQUENCE [LARGE SCALE GENOMIC DNA]</scope>
    <source>
        <strain evidence="1 2">UMB0844</strain>
    </source>
</reference>
<comment type="caution">
    <text evidence="1">The sequence shown here is derived from an EMBL/GenBank/DDBJ whole genome shotgun (WGS) entry which is preliminary data.</text>
</comment>
<dbReference type="Gene3D" id="1.10.4080.10">
    <property type="entry name" value="ADP-ribosylation/Crystallin J1"/>
    <property type="match status" value="1"/>
</dbReference>
<dbReference type="AlphaFoldDB" id="A0A2I1K6Q7"/>
<dbReference type="InterPro" id="IPR023696">
    <property type="entry name" value="Ureohydrolase_dom_sf"/>
</dbReference>
<protein>
    <recommendedName>
        <fullName evidence="3">Arginase family protein</fullName>
    </recommendedName>
</protein>
<proteinExistence type="predicted"/>
<dbReference type="InterPro" id="IPR036705">
    <property type="entry name" value="Ribosyl_crysJ1_sf"/>
</dbReference>
<accession>A0A2I1K6Q7</accession>
<dbReference type="EMBL" id="PKGZ01000003">
    <property type="protein sequence ID" value="PKY91282.1"/>
    <property type="molecule type" value="Genomic_DNA"/>
</dbReference>
<dbReference type="Gene3D" id="3.40.800.10">
    <property type="entry name" value="Ureohydrolase domain"/>
    <property type="match status" value="1"/>
</dbReference>
<sequence length="351" mass="40367">MALPQTVITCMQRLGRQYPHVGYGPRFKQWLTSERPQPYYSYGNGAAMRVSPCAVSYQKNAEEILSQHPEAWTHPEFGEWVQGYGCQQYAQENERRKEAFAVKLLVNPTEVSRWYFGDLFDQELLDDSCLLHRMMINWQTLKAISRRLPAKKEGMILYYGSGDYHYLTLANLLSVDQAYTLVVLDHHIDAGALLFPELISCGSWLADLMRVSRSLQHVYVLGPESTCQYAHKPLASLDDSRLTCIEETKLQYSHWADLRQLLSGQTVYVSIDGDVLDKDDLATNWDQGHVRLTQLCDMLQTILTPHQLLGADMCGAKHWTMSQALSTQGQREIKLERRYLQRCFATLMTRF</sequence>
<dbReference type="SUPFAM" id="SSF101478">
    <property type="entry name" value="ADP-ribosylglycohydrolase"/>
    <property type="match status" value="1"/>
</dbReference>
<gene>
    <name evidence="1" type="ORF">CYJ27_04155</name>
</gene>
<dbReference type="Proteomes" id="UP000234775">
    <property type="component" value="Unassembled WGS sequence"/>
</dbReference>
<evidence type="ECO:0000313" key="1">
    <source>
        <dbReference type="EMBL" id="PKY91282.1"/>
    </source>
</evidence>